<comment type="pathway">
    <text evidence="1 6">Carbohydrate biosynthesis; dTDP-L-rhamnose biosynthesis.</text>
</comment>
<evidence type="ECO:0000256" key="3">
    <source>
        <dbReference type="ARBA" id="ARBA00012929"/>
    </source>
</evidence>
<evidence type="ECO:0000256" key="1">
    <source>
        <dbReference type="ARBA" id="ARBA00004781"/>
    </source>
</evidence>
<dbReference type="EC" id="1.1.1.133" evidence="3 6"/>
<reference evidence="8" key="1">
    <citation type="submission" date="2021-12" db="EMBL/GenBank/DDBJ databases">
        <authorList>
            <person name="Rodrigo-Torres L."/>
            <person name="Arahal R. D."/>
            <person name="Lucena T."/>
        </authorList>
    </citation>
    <scope>NUCLEOTIDE SEQUENCE</scope>
    <source>
        <strain evidence="8">CECT 8419</strain>
    </source>
</reference>
<dbReference type="Proteomes" id="UP000837803">
    <property type="component" value="Unassembled WGS sequence"/>
</dbReference>
<proteinExistence type="inferred from homology"/>
<dbReference type="Gene3D" id="3.90.25.10">
    <property type="entry name" value="UDP-galactose 4-epimerase, domain 1"/>
    <property type="match status" value="1"/>
</dbReference>
<evidence type="ECO:0000256" key="4">
    <source>
        <dbReference type="ARBA" id="ARBA00017099"/>
    </source>
</evidence>
<name>A0ABN8F068_9BACT</name>
<feature type="domain" description="RmlD-like substrate binding" evidence="7">
    <location>
        <begin position="1"/>
        <end position="278"/>
    </location>
</feature>
<dbReference type="PANTHER" id="PTHR10491">
    <property type="entry name" value="DTDP-4-DEHYDRORHAMNOSE REDUCTASE"/>
    <property type="match status" value="1"/>
</dbReference>
<evidence type="ECO:0000313" key="8">
    <source>
        <dbReference type="EMBL" id="CAH0999681.1"/>
    </source>
</evidence>
<keyword evidence="6" id="KW-0521">NADP</keyword>
<dbReference type="NCBIfam" id="TIGR01214">
    <property type="entry name" value="rmlD"/>
    <property type="match status" value="1"/>
</dbReference>
<keyword evidence="6 8" id="KW-0560">Oxidoreductase</keyword>
<evidence type="ECO:0000256" key="6">
    <source>
        <dbReference type="RuleBase" id="RU364082"/>
    </source>
</evidence>
<keyword evidence="9" id="KW-1185">Reference proteome</keyword>
<sequence>MICGAGGQLGQKLIGAAKAAPNDWRIFAYNRSSLDITRPEDLRVAFAEARPDICFNAAAYTAVDRAESEPDKAAAINIDGARRLAAACHEAGIAFVHFSTDYVYDDGYNRPLSETDRTLGTSVYARTKLQGENEVMRHHPGAYVIRTSWVYAEYGQNFVRTMLRLGREREELGIVCDQIGSPTYAADLAAAAMQLSASGAKPGVYNFANSGVCSWYDLAKAVHALAGIECAVRPIMTSQYPTPAKRPFYSVLDTRKIAATVGTPRHWHEALVACMAKLPRHAASATPPA</sequence>
<dbReference type="InterPro" id="IPR005913">
    <property type="entry name" value="dTDP_dehydrorham_reduct"/>
</dbReference>
<comment type="caution">
    <text evidence="8">The sequence shown here is derived from an EMBL/GenBank/DDBJ whole genome shotgun (WGS) entry which is preliminary data.</text>
</comment>
<dbReference type="PANTHER" id="PTHR10491:SF4">
    <property type="entry name" value="METHIONINE ADENOSYLTRANSFERASE 2 SUBUNIT BETA"/>
    <property type="match status" value="1"/>
</dbReference>
<evidence type="ECO:0000256" key="5">
    <source>
        <dbReference type="ARBA" id="ARBA00048200"/>
    </source>
</evidence>
<organism evidence="8 9">
    <name type="scientific">Neolewinella maritima</name>
    <dbReference type="NCBI Taxonomy" id="1383882"/>
    <lineage>
        <taxon>Bacteria</taxon>
        <taxon>Pseudomonadati</taxon>
        <taxon>Bacteroidota</taxon>
        <taxon>Saprospiria</taxon>
        <taxon>Saprospirales</taxon>
        <taxon>Lewinellaceae</taxon>
        <taxon>Neolewinella</taxon>
    </lineage>
</organism>
<comment type="similarity">
    <text evidence="2 6">Belongs to the dTDP-4-dehydrorhamnose reductase family.</text>
</comment>
<dbReference type="InterPro" id="IPR036291">
    <property type="entry name" value="NAD(P)-bd_dom_sf"/>
</dbReference>
<dbReference type="SUPFAM" id="SSF51735">
    <property type="entry name" value="NAD(P)-binding Rossmann-fold domains"/>
    <property type="match status" value="1"/>
</dbReference>
<dbReference type="Gene3D" id="3.40.50.720">
    <property type="entry name" value="NAD(P)-binding Rossmann-like Domain"/>
    <property type="match status" value="1"/>
</dbReference>
<evidence type="ECO:0000259" key="7">
    <source>
        <dbReference type="Pfam" id="PF04321"/>
    </source>
</evidence>
<protein>
    <recommendedName>
        <fullName evidence="4 6">dTDP-4-dehydrorhamnose reductase</fullName>
        <ecNumber evidence="3 6">1.1.1.133</ecNumber>
    </recommendedName>
</protein>
<dbReference type="GO" id="GO:0008831">
    <property type="term" value="F:dTDP-4-dehydrorhamnose reductase activity"/>
    <property type="evidence" value="ECO:0007669"/>
    <property type="project" value="UniProtKB-EC"/>
</dbReference>
<gene>
    <name evidence="8" type="primary">rmlD</name>
    <name evidence="8" type="ORF">LEM8419_00981</name>
</gene>
<comment type="catalytic activity">
    <reaction evidence="5">
        <text>dTDP-beta-L-rhamnose + NADP(+) = dTDP-4-dehydro-beta-L-rhamnose + NADPH + H(+)</text>
        <dbReference type="Rhea" id="RHEA:21796"/>
        <dbReference type="ChEBI" id="CHEBI:15378"/>
        <dbReference type="ChEBI" id="CHEBI:57510"/>
        <dbReference type="ChEBI" id="CHEBI:57783"/>
        <dbReference type="ChEBI" id="CHEBI:58349"/>
        <dbReference type="ChEBI" id="CHEBI:62830"/>
        <dbReference type="EC" id="1.1.1.133"/>
    </reaction>
</comment>
<dbReference type="InterPro" id="IPR029903">
    <property type="entry name" value="RmlD-like-bd"/>
</dbReference>
<evidence type="ECO:0000313" key="9">
    <source>
        <dbReference type="Proteomes" id="UP000837803"/>
    </source>
</evidence>
<dbReference type="Pfam" id="PF04321">
    <property type="entry name" value="RmlD_sub_bind"/>
    <property type="match status" value="1"/>
</dbReference>
<accession>A0ABN8F068</accession>
<dbReference type="CDD" id="cd05254">
    <property type="entry name" value="dTDP_HR_like_SDR_e"/>
    <property type="match status" value="1"/>
</dbReference>
<dbReference type="EMBL" id="CAKLPZ010000001">
    <property type="protein sequence ID" value="CAH0999681.1"/>
    <property type="molecule type" value="Genomic_DNA"/>
</dbReference>
<comment type="function">
    <text evidence="6">Catalyzes the reduction of dTDP-6-deoxy-L-lyxo-4-hexulose to yield dTDP-L-rhamnose.</text>
</comment>
<evidence type="ECO:0000256" key="2">
    <source>
        <dbReference type="ARBA" id="ARBA00010944"/>
    </source>
</evidence>